<protein>
    <submittedName>
        <fullName evidence="1">DUF4932 domain-containing protein</fullName>
    </submittedName>
</protein>
<dbReference type="InterPro" id="IPR032560">
    <property type="entry name" value="DUF4932"/>
</dbReference>
<gene>
    <name evidence="1" type="ORF">E6C50_01660</name>
</gene>
<accession>A0A4S4A3C7</accession>
<dbReference type="AlphaFoldDB" id="A0A4S4A3C7"/>
<dbReference type="RefSeq" id="WP_136401464.1">
    <property type="nucleotide sequence ID" value="NZ_SSNZ01000001.1"/>
</dbReference>
<sequence length="347" mass="40500">MKIKYNLIGIFIFLFNTLYAQQNLVVTIDDRMEALSIFYTLATADTLDVKPTPSTYYKDVKTYFEPYKNHASLNWYRNLESWDGYDMASMGLFLSDTYPFTVKIKPEVKYIKSTSNDVFLQHFNTFYKECNVKKFIKEHQKQYQSVCKTVNDSVQSSAILKEINNFYGQSTDGKFIIYLDLLNNLGNNAIPSVDPLFKGKRMFRLAYLNDTAKNLTDNSPVQFTPYLNVVVHEISHLFLGSFIQKYDTELFAIRSLFLTTTKGETLKESEWKNESEELLVRVCTAKILAQKFGKEAGLKEIENQARHFKLAIPLYYFMETYSTNRNSFKTIRDFYPELLGFLQKNKL</sequence>
<organism evidence="1 2">
    <name type="scientific">Flavobacterium supellecticarium</name>
    <dbReference type="NCBI Taxonomy" id="2565924"/>
    <lineage>
        <taxon>Bacteria</taxon>
        <taxon>Pseudomonadati</taxon>
        <taxon>Bacteroidota</taxon>
        <taxon>Flavobacteriia</taxon>
        <taxon>Flavobacteriales</taxon>
        <taxon>Flavobacteriaceae</taxon>
        <taxon>Flavobacterium</taxon>
    </lineage>
</organism>
<evidence type="ECO:0000313" key="2">
    <source>
        <dbReference type="Proteomes" id="UP000307507"/>
    </source>
</evidence>
<keyword evidence="2" id="KW-1185">Reference proteome</keyword>
<dbReference type="EMBL" id="SSNZ01000001">
    <property type="protein sequence ID" value="THF52939.1"/>
    <property type="molecule type" value="Genomic_DNA"/>
</dbReference>
<proteinExistence type="predicted"/>
<evidence type="ECO:0000313" key="1">
    <source>
        <dbReference type="EMBL" id="THF52939.1"/>
    </source>
</evidence>
<reference evidence="1 2" key="1">
    <citation type="submission" date="2019-04" db="EMBL/GenBank/DDBJ databases">
        <title>Flavobacterium sp. nov. isolated from construction timber.</title>
        <authorList>
            <person name="Lin S.-Y."/>
            <person name="Chang C.-T."/>
            <person name="Young C.-C."/>
        </authorList>
    </citation>
    <scope>NUCLEOTIDE SEQUENCE [LARGE SCALE GENOMIC DNA]</scope>
    <source>
        <strain evidence="1 2">CC-CTC003</strain>
    </source>
</reference>
<dbReference type="Proteomes" id="UP000307507">
    <property type="component" value="Unassembled WGS sequence"/>
</dbReference>
<name>A0A4S4A3C7_9FLAO</name>
<comment type="caution">
    <text evidence="1">The sequence shown here is derived from an EMBL/GenBank/DDBJ whole genome shotgun (WGS) entry which is preliminary data.</text>
</comment>
<dbReference type="Pfam" id="PF16286">
    <property type="entry name" value="DUF4932"/>
    <property type="match status" value="1"/>
</dbReference>
<dbReference type="OrthoDB" id="663935at2"/>